<dbReference type="InterPro" id="IPR036908">
    <property type="entry name" value="RlpA-like_sf"/>
</dbReference>
<evidence type="ECO:0000256" key="5">
    <source>
        <dbReference type="ARBA" id="ARBA00030918"/>
    </source>
</evidence>
<dbReference type="CDD" id="cd14668">
    <property type="entry name" value="mlta_B"/>
    <property type="match status" value="1"/>
</dbReference>
<comment type="catalytic activity">
    <reaction evidence="1">
        <text>Exolytic cleavage of the (1-&gt;4)-beta-glycosidic linkage between N-acetylmuramic acid (MurNAc) and N-acetylglucosamine (GlcNAc) residues in peptidoglycan, from either the reducing or the non-reducing ends of the peptidoglycan chains, with concomitant formation of a 1,6-anhydrobond in the MurNAc residue.</text>
        <dbReference type="EC" id="4.2.2.n1"/>
    </reaction>
</comment>
<dbReference type="InterPro" id="IPR026044">
    <property type="entry name" value="MltA"/>
</dbReference>
<dbReference type="Pfam" id="PF06725">
    <property type="entry name" value="3D"/>
    <property type="match status" value="1"/>
</dbReference>
<protein>
    <recommendedName>
        <fullName evidence="2">peptidoglycan lytic exotransglycosylase</fullName>
        <ecNumber evidence="2">4.2.2.n1</ecNumber>
    </recommendedName>
    <alternativeName>
        <fullName evidence="5">Murein hydrolase A</fullName>
    </alternativeName>
</protein>
<keyword evidence="4" id="KW-0961">Cell wall biogenesis/degradation</keyword>
<dbReference type="PANTHER" id="PTHR30124:SF0">
    <property type="entry name" value="MEMBRANE-BOUND LYTIC MUREIN TRANSGLYCOSYLASE A"/>
    <property type="match status" value="1"/>
</dbReference>
<evidence type="ECO:0000313" key="9">
    <source>
        <dbReference type="Proteomes" id="UP001596495"/>
    </source>
</evidence>
<dbReference type="PANTHER" id="PTHR30124">
    <property type="entry name" value="MEMBRANE-BOUND LYTIC MUREIN TRANSGLYCOSYLASE A"/>
    <property type="match status" value="1"/>
</dbReference>
<dbReference type="EMBL" id="JBHTBX010000007">
    <property type="protein sequence ID" value="MFC7435235.1"/>
    <property type="molecule type" value="Genomic_DNA"/>
</dbReference>
<keyword evidence="9" id="KW-1185">Reference proteome</keyword>
<feature type="region of interest" description="Disordered" evidence="6">
    <location>
        <begin position="1"/>
        <end position="24"/>
    </location>
</feature>
<dbReference type="Proteomes" id="UP001596495">
    <property type="component" value="Unassembled WGS sequence"/>
</dbReference>
<dbReference type="Gene3D" id="2.40.40.10">
    <property type="entry name" value="RlpA-like domain"/>
    <property type="match status" value="1"/>
</dbReference>
<proteinExistence type="predicted"/>
<evidence type="ECO:0000256" key="3">
    <source>
        <dbReference type="ARBA" id="ARBA00023239"/>
    </source>
</evidence>
<comment type="caution">
    <text evidence="8">The sequence shown here is derived from an EMBL/GenBank/DDBJ whole genome shotgun (WGS) entry which is preliminary data.</text>
</comment>
<dbReference type="RefSeq" id="WP_382257603.1">
    <property type="nucleotide sequence ID" value="NZ_JBHTBX010000007.1"/>
</dbReference>
<dbReference type="PIRSF" id="PIRSF019422">
    <property type="entry name" value="MltA"/>
    <property type="match status" value="1"/>
</dbReference>
<sequence>MPSAPAGAPVTAAPAPVVTVPDTGTLPPPIVRGKSLWTPVRWADVPGWGSDGLHEAWNAWLKSCERPGEGAGPGSATICGEVRQLSIASAQEQHDWVQRRFVPYRITESDGRAPEGLLTGYYEPVLAARRLPDATYRVPLYGLPRDWRRGQTWYSRKEIDTQQAAQRALEGRVIAWLADPIDALILQIQGSGRLTISEPDGRQRQVRLAFAAHNGHTYRSPVRWLLDQGAIREGHWAAVRAWARQYPHLVNEMVWSNPRTVFFREEALGEFDARFGPRGAQGVPLTPGRSIAVDPQSIPYGTPVWMATQGPTLNQQRLVLAQDTGGAILGAVRADYFTGWGGFTDPAYTVAAALKQPLQLWALWPR</sequence>
<name>A0ABW2RAZ0_9BURK</name>
<evidence type="ECO:0000259" key="7">
    <source>
        <dbReference type="SMART" id="SM00925"/>
    </source>
</evidence>
<dbReference type="CDD" id="cd14485">
    <property type="entry name" value="mltA_like_LT_A"/>
    <property type="match status" value="1"/>
</dbReference>
<dbReference type="Gene3D" id="2.40.240.50">
    <property type="entry name" value="Barwin-like endoglucanases"/>
    <property type="match status" value="1"/>
</dbReference>
<dbReference type="InterPro" id="IPR010611">
    <property type="entry name" value="3D_dom"/>
</dbReference>
<dbReference type="Pfam" id="PF03562">
    <property type="entry name" value="MltA"/>
    <property type="match status" value="1"/>
</dbReference>
<keyword evidence="3" id="KW-0456">Lyase</keyword>
<dbReference type="EC" id="4.2.2.n1" evidence="2"/>
<accession>A0ABW2RAZ0</accession>
<evidence type="ECO:0000256" key="2">
    <source>
        <dbReference type="ARBA" id="ARBA00012587"/>
    </source>
</evidence>
<organism evidence="8 9">
    <name type="scientific">Hydrogenophaga bisanensis</name>
    <dbReference type="NCBI Taxonomy" id="439611"/>
    <lineage>
        <taxon>Bacteria</taxon>
        <taxon>Pseudomonadati</taxon>
        <taxon>Pseudomonadota</taxon>
        <taxon>Betaproteobacteria</taxon>
        <taxon>Burkholderiales</taxon>
        <taxon>Comamonadaceae</taxon>
        <taxon>Hydrogenophaga</taxon>
    </lineage>
</organism>
<evidence type="ECO:0000256" key="4">
    <source>
        <dbReference type="ARBA" id="ARBA00023316"/>
    </source>
</evidence>
<evidence type="ECO:0000313" key="8">
    <source>
        <dbReference type="EMBL" id="MFC7435235.1"/>
    </source>
</evidence>
<dbReference type="SMART" id="SM00925">
    <property type="entry name" value="MltA"/>
    <property type="match status" value="1"/>
</dbReference>
<evidence type="ECO:0000256" key="6">
    <source>
        <dbReference type="SAM" id="MobiDB-lite"/>
    </source>
</evidence>
<feature type="domain" description="Lytic transglycosylase MltA" evidence="7">
    <location>
        <begin position="125"/>
        <end position="264"/>
    </location>
</feature>
<gene>
    <name evidence="8" type="ORF">ACFQNJ_12030</name>
</gene>
<dbReference type="InterPro" id="IPR005300">
    <property type="entry name" value="MltA_B"/>
</dbReference>
<reference evidence="9" key="1">
    <citation type="journal article" date="2019" name="Int. J. Syst. Evol. Microbiol.">
        <title>The Global Catalogue of Microorganisms (GCM) 10K type strain sequencing project: providing services to taxonomists for standard genome sequencing and annotation.</title>
        <authorList>
            <consortium name="The Broad Institute Genomics Platform"/>
            <consortium name="The Broad Institute Genome Sequencing Center for Infectious Disease"/>
            <person name="Wu L."/>
            <person name="Ma J."/>
        </authorList>
    </citation>
    <scope>NUCLEOTIDE SEQUENCE [LARGE SCALE GENOMIC DNA]</scope>
    <source>
        <strain evidence="9">CCUG 54518</strain>
    </source>
</reference>
<dbReference type="SUPFAM" id="SSF50685">
    <property type="entry name" value="Barwin-like endoglucanases"/>
    <property type="match status" value="1"/>
</dbReference>
<evidence type="ECO:0000256" key="1">
    <source>
        <dbReference type="ARBA" id="ARBA00001420"/>
    </source>
</evidence>